<organism evidence="8 9">
    <name type="scientific">Blastococcus colisei</name>
    <dbReference type="NCBI Taxonomy" id="1564162"/>
    <lineage>
        <taxon>Bacteria</taxon>
        <taxon>Bacillati</taxon>
        <taxon>Actinomycetota</taxon>
        <taxon>Actinomycetes</taxon>
        <taxon>Geodermatophilales</taxon>
        <taxon>Geodermatophilaceae</taxon>
        <taxon>Blastococcus</taxon>
    </lineage>
</organism>
<dbReference type="InterPro" id="IPR003439">
    <property type="entry name" value="ABC_transporter-like_ATP-bd"/>
</dbReference>
<keyword evidence="9" id="KW-1185">Reference proteome</keyword>
<feature type="region of interest" description="Disordered" evidence="6">
    <location>
        <begin position="245"/>
        <end position="271"/>
    </location>
</feature>
<dbReference type="InterPro" id="IPR017871">
    <property type="entry name" value="ABC_transporter-like_CS"/>
</dbReference>
<dbReference type="SUPFAM" id="SSF52540">
    <property type="entry name" value="P-loop containing nucleoside triphosphate hydrolases"/>
    <property type="match status" value="1"/>
</dbReference>
<dbReference type="Proteomes" id="UP000319865">
    <property type="component" value="Unassembled WGS sequence"/>
</dbReference>
<keyword evidence="5" id="KW-0029">Amino-acid transport</keyword>
<dbReference type="GO" id="GO:0015807">
    <property type="term" value="P:L-amino acid transport"/>
    <property type="evidence" value="ECO:0007669"/>
    <property type="project" value="TreeGrafter"/>
</dbReference>
<comment type="similarity">
    <text evidence="1">Belongs to the ABC transporter superfamily.</text>
</comment>
<evidence type="ECO:0000256" key="3">
    <source>
        <dbReference type="ARBA" id="ARBA00022741"/>
    </source>
</evidence>
<evidence type="ECO:0000256" key="2">
    <source>
        <dbReference type="ARBA" id="ARBA00022448"/>
    </source>
</evidence>
<dbReference type="Pfam" id="PF00005">
    <property type="entry name" value="ABC_tran"/>
    <property type="match status" value="1"/>
</dbReference>
<dbReference type="PROSITE" id="PS00211">
    <property type="entry name" value="ABC_TRANSPORTER_1"/>
    <property type="match status" value="1"/>
</dbReference>
<dbReference type="GO" id="GO:0005524">
    <property type="term" value="F:ATP binding"/>
    <property type="evidence" value="ECO:0007669"/>
    <property type="project" value="UniProtKB-KW"/>
</dbReference>
<name>A0A543PAL3_9ACTN</name>
<dbReference type="EMBL" id="VFQE01000001">
    <property type="protein sequence ID" value="TQN41030.1"/>
    <property type="molecule type" value="Genomic_DNA"/>
</dbReference>
<accession>A0A543PAL3</accession>
<dbReference type="InterPro" id="IPR052156">
    <property type="entry name" value="BCAA_Transport_ATP-bd_LivF"/>
</dbReference>
<dbReference type="PROSITE" id="PS50893">
    <property type="entry name" value="ABC_TRANSPORTER_2"/>
    <property type="match status" value="1"/>
</dbReference>
<dbReference type="SMART" id="SM00382">
    <property type="entry name" value="AAA"/>
    <property type="match status" value="1"/>
</dbReference>
<dbReference type="RefSeq" id="WP_211354973.1">
    <property type="nucleotide sequence ID" value="NZ_VFQE01000001.1"/>
</dbReference>
<proteinExistence type="inferred from homology"/>
<protein>
    <submittedName>
        <fullName evidence="8">Amino acid/amide ABC transporter ATP-binding protein 2 (HAAT family)</fullName>
    </submittedName>
</protein>
<evidence type="ECO:0000313" key="8">
    <source>
        <dbReference type="EMBL" id="TQN41030.1"/>
    </source>
</evidence>
<sequence length="271" mass="28604">MSETPLLQMTDVHVRLSGSHILQGVDLGVRRGGVTALLGRNGAGKTTTVKAILGLVPSTGVVEFTGEDGRTERLSGRRTHEIVRRGIGYAPEDREVFAGLTVAENLTLAERRDSAHHQDRVFELFPELKQRSKQLAGTLSGGQQQMVAIARLLLNDNQLLLIDEPTKGLAPLLVAEVADVLARAAEEVTILLVEQNLTVVQRMAHDAVVVDQGRVAWTGSAAALLADTERTRELLGVASSGGAHAVGELASPPGTEPPGGMRRASAGEAGA</sequence>
<keyword evidence="4 8" id="KW-0067">ATP-binding</keyword>
<dbReference type="Gene3D" id="3.40.50.300">
    <property type="entry name" value="P-loop containing nucleotide triphosphate hydrolases"/>
    <property type="match status" value="1"/>
</dbReference>
<evidence type="ECO:0000313" key="9">
    <source>
        <dbReference type="Proteomes" id="UP000319865"/>
    </source>
</evidence>
<evidence type="ECO:0000256" key="4">
    <source>
        <dbReference type="ARBA" id="ARBA00022840"/>
    </source>
</evidence>
<dbReference type="AlphaFoldDB" id="A0A543PAL3"/>
<evidence type="ECO:0000259" key="7">
    <source>
        <dbReference type="PROSITE" id="PS50893"/>
    </source>
</evidence>
<dbReference type="GO" id="GO:0016887">
    <property type="term" value="F:ATP hydrolysis activity"/>
    <property type="evidence" value="ECO:0007669"/>
    <property type="project" value="InterPro"/>
</dbReference>
<comment type="caution">
    <text evidence="8">The sequence shown here is derived from an EMBL/GenBank/DDBJ whole genome shotgun (WGS) entry which is preliminary data.</text>
</comment>
<feature type="domain" description="ABC transporter" evidence="7">
    <location>
        <begin position="7"/>
        <end position="237"/>
    </location>
</feature>
<dbReference type="CDD" id="cd03224">
    <property type="entry name" value="ABC_TM1139_LivF_branched"/>
    <property type="match status" value="1"/>
</dbReference>
<dbReference type="GO" id="GO:0015658">
    <property type="term" value="F:branched-chain amino acid transmembrane transporter activity"/>
    <property type="evidence" value="ECO:0007669"/>
    <property type="project" value="TreeGrafter"/>
</dbReference>
<dbReference type="PANTHER" id="PTHR43820:SF2">
    <property type="entry name" value="ABC TRANSPORTER ATP-BINDING PROTEIN"/>
    <property type="match status" value="1"/>
</dbReference>
<evidence type="ECO:0000256" key="1">
    <source>
        <dbReference type="ARBA" id="ARBA00005417"/>
    </source>
</evidence>
<dbReference type="PANTHER" id="PTHR43820">
    <property type="entry name" value="HIGH-AFFINITY BRANCHED-CHAIN AMINO ACID TRANSPORT ATP-BINDING PROTEIN LIVF"/>
    <property type="match status" value="1"/>
</dbReference>
<keyword evidence="2" id="KW-0813">Transport</keyword>
<reference evidence="8 9" key="1">
    <citation type="submission" date="2019-06" db="EMBL/GenBank/DDBJ databases">
        <title>Sequencing the genomes of 1000 actinobacteria strains.</title>
        <authorList>
            <person name="Klenk H.-P."/>
        </authorList>
    </citation>
    <scope>NUCLEOTIDE SEQUENCE [LARGE SCALE GENOMIC DNA]</scope>
    <source>
        <strain evidence="8 9">DSM 46837</strain>
    </source>
</reference>
<gene>
    <name evidence="8" type="ORF">FHU33_0382</name>
</gene>
<evidence type="ECO:0000256" key="5">
    <source>
        <dbReference type="ARBA" id="ARBA00022970"/>
    </source>
</evidence>
<keyword evidence="3" id="KW-0547">Nucleotide-binding</keyword>
<dbReference type="InterPro" id="IPR027417">
    <property type="entry name" value="P-loop_NTPase"/>
</dbReference>
<dbReference type="InterPro" id="IPR003593">
    <property type="entry name" value="AAA+_ATPase"/>
</dbReference>
<evidence type="ECO:0000256" key="6">
    <source>
        <dbReference type="SAM" id="MobiDB-lite"/>
    </source>
</evidence>